<keyword evidence="2" id="KW-1185">Reference proteome</keyword>
<protein>
    <submittedName>
        <fullName evidence="1">Uncharacterized protein</fullName>
    </submittedName>
</protein>
<dbReference type="EMBL" id="CAJZBQ010000025">
    <property type="protein sequence ID" value="CAG9320280.1"/>
    <property type="molecule type" value="Genomic_DNA"/>
</dbReference>
<name>A0AAU9J4Z1_9CILI</name>
<reference evidence="1" key="1">
    <citation type="submission" date="2021-09" db="EMBL/GenBank/DDBJ databases">
        <authorList>
            <consortium name="AG Swart"/>
            <person name="Singh M."/>
            <person name="Singh A."/>
            <person name="Seah K."/>
            <person name="Emmerich C."/>
        </authorList>
    </citation>
    <scope>NUCLEOTIDE SEQUENCE</scope>
    <source>
        <strain evidence="1">ATCC30299</strain>
    </source>
</reference>
<dbReference type="Proteomes" id="UP001162131">
    <property type="component" value="Unassembled WGS sequence"/>
</dbReference>
<evidence type="ECO:0000313" key="2">
    <source>
        <dbReference type="Proteomes" id="UP001162131"/>
    </source>
</evidence>
<organism evidence="1 2">
    <name type="scientific">Blepharisma stoltei</name>
    <dbReference type="NCBI Taxonomy" id="1481888"/>
    <lineage>
        <taxon>Eukaryota</taxon>
        <taxon>Sar</taxon>
        <taxon>Alveolata</taxon>
        <taxon>Ciliophora</taxon>
        <taxon>Postciliodesmatophora</taxon>
        <taxon>Heterotrichea</taxon>
        <taxon>Heterotrichida</taxon>
        <taxon>Blepharismidae</taxon>
        <taxon>Blepharisma</taxon>
    </lineage>
</organism>
<accession>A0AAU9J4Z1</accession>
<sequence length="171" mass="20306">MKFHENKIKSIRCYIEECQEKPIKTCKCLGLKQFICAKHAGEHQNIEIHEMNGIFTVINEKSREILRRCAEELKSKVNLYWNEIKNNEVYGFTHNMYLMNLNVGIINKKCEEIISLCENLTEIPEYGDPTFMETILKMPIELIEDYVRHWKITTFKDYEGVIFSLGNWSKF</sequence>
<evidence type="ECO:0000313" key="1">
    <source>
        <dbReference type="EMBL" id="CAG9320280.1"/>
    </source>
</evidence>
<proteinExistence type="predicted"/>
<gene>
    <name evidence="1" type="ORF">BSTOLATCC_MIC26200</name>
</gene>
<dbReference type="AlphaFoldDB" id="A0AAU9J4Z1"/>
<comment type="caution">
    <text evidence="1">The sequence shown here is derived from an EMBL/GenBank/DDBJ whole genome shotgun (WGS) entry which is preliminary data.</text>
</comment>